<dbReference type="Proteomes" id="UP000230709">
    <property type="component" value="Chromosome"/>
</dbReference>
<reference evidence="3" key="1">
    <citation type="submission" date="2017-10" db="EMBL/GenBank/DDBJ databases">
        <title>Completed PacBio SMRT sequence of Methylosinus trichosporium OB3b reveals presence of a third large plasmid.</title>
        <authorList>
            <person name="Charles T.C."/>
            <person name="Lynch M.D.J."/>
            <person name="Heil J.R."/>
            <person name="Cheng J."/>
        </authorList>
    </citation>
    <scope>NUCLEOTIDE SEQUENCE [LARGE SCALE GENOMIC DNA]</scope>
    <source>
        <strain evidence="3">OB3b</strain>
    </source>
</reference>
<proteinExistence type="predicted"/>
<dbReference type="RefSeq" id="WP_003615950.1">
    <property type="nucleotide sequence ID" value="NZ_ADVE02000001.1"/>
</dbReference>
<accession>A0A2D2CZR5</accession>
<feature type="compositionally biased region" description="Pro residues" evidence="1">
    <location>
        <begin position="215"/>
        <end position="227"/>
    </location>
</feature>
<name>A0A2D2CZR5_METT3</name>
<dbReference type="EMBL" id="CP023737">
    <property type="protein sequence ID" value="ATQ68206.1"/>
    <property type="molecule type" value="Genomic_DNA"/>
</dbReference>
<evidence type="ECO:0000313" key="3">
    <source>
        <dbReference type="Proteomes" id="UP000230709"/>
    </source>
</evidence>
<sequence>MGYLSPPPAPAPVIVYKDVGGLVSDYQAQTEIYRREGREVRLHECRSACTLALSLPNVCVYPHSLVKFHLAYNAIDRQTDAGVSQQLFDSYPAAVQQRLGGLTRQYRVLTGAELISLGMRNCNGDTMIASRNRRAPTASALAAAPSSPIGDLAETVRGAVAGAFGPSAPAPQGPIRVAVARPDPARGVDPAPTASIGPRLAEAPEPPRRPLALAPVPPPPALPPPRIPGGQPILASGVFVLPLPARLAQR</sequence>
<organism evidence="2 3">
    <name type="scientific">Methylosinus trichosporium (strain ATCC 35070 / NCIMB 11131 / UNIQEM 75 / OB3b)</name>
    <dbReference type="NCBI Taxonomy" id="595536"/>
    <lineage>
        <taxon>Bacteria</taxon>
        <taxon>Pseudomonadati</taxon>
        <taxon>Pseudomonadota</taxon>
        <taxon>Alphaproteobacteria</taxon>
        <taxon>Hyphomicrobiales</taxon>
        <taxon>Methylocystaceae</taxon>
        <taxon>Methylosinus</taxon>
    </lineage>
</organism>
<feature type="region of interest" description="Disordered" evidence="1">
    <location>
        <begin position="184"/>
        <end position="229"/>
    </location>
</feature>
<dbReference type="STRING" id="595536.GCA_000178815_03116"/>
<protein>
    <submittedName>
        <fullName evidence="2">Uncharacterized protein</fullName>
    </submittedName>
</protein>
<dbReference type="AlphaFoldDB" id="A0A2D2CZR5"/>
<dbReference type="KEGG" id="mtw:CQW49_10230"/>
<evidence type="ECO:0000256" key="1">
    <source>
        <dbReference type="SAM" id="MobiDB-lite"/>
    </source>
</evidence>
<keyword evidence="3" id="KW-1185">Reference proteome</keyword>
<evidence type="ECO:0000313" key="2">
    <source>
        <dbReference type="EMBL" id="ATQ68206.1"/>
    </source>
</evidence>
<gene>
    <name evidence="2" type="ORF">CQW49_10230</name>
</gene>